<feature type="binding site" evidence="6">
    <location>
        <position position="191"/>
    </location>
    <ligand>
        <name>substrate</name>
    </ligand>
</feature>
<feature type="domain" description="Glucose-6-phosphate dehydrogenase C-terminal" evidence="8">
    <location>
        <begin position="202"/>
        <end position="490"/>
    </location>
</feature>
<evidence type="ECO:0000259" key="8">
    <source>
        <dbReference type="Pfam" id="PF02781"/>
    </source>
</evidence>
<feature type="active site" description="Proton acceptor" evidence="6">
    <location>
        <position position="253"/>
    </location>
</feature>
<keyword evidence="10" id="KW-1185">Reference proteome</keyword>
<dbReference type="SUPFAM" id="SSF55347">
    <property type="entry name" value="Glyceraldehyde-3-phosphate dehydrogenase-like, C-terminal domain"/>
    <property type="match status" value="1"/>
</dbReference>
<protein>
    <recommendedName>
        <fullName evidence="6">Glucose-6-phosphate 1-dehydrogenase</fullName>
        <shortName evidence="6">G6PD</shortName>
        <ecNumber evidence="6">1.1.1.49</ecNumber>
    </recommendedName>
</protein>
<dbReference type="Gene3D" id="3.40.50.720">
    <property type="entry name" value="NAD(P)-binding Rossmann-like Domain"/>
    <property type="match status" value="1"/>
</dbReference>
<evidence type="ECO:0000256" key="5">
    <source>
        <dbReference type="ARBA" id="ARBA00023277"/>
    </source>
</evidence>
<reference evidence="10" key="1">
    <citation type="submission" date="2017-09" db="EMBL/GenBank/DDBJ databases">
        <authorList>
            <person name="Regsiter A."/>
            <person name="William W."/>
        </authorList>
    </citation>
    <scope>NUCLEOTIDE SEQUENCE [LARGE SCALE GENOMIC DNA]</scope>
    <source>
        <strain evidence="10">500-1</strain>
    </source>
</reference>
<dbReference type="Pfam" id="PF02781">
    <property type="entry name" value="G6PD_C"/>
    <property type="match status" value="1"/>
</dbReference>
<dbReference type="GO" id="GO:0050661">
    <property type="term" value="F:NADP binding"/>
    <property type="evidence" value="ECO:0007669"/>
    <property type="project" value="UniProtKB-UniRule"/>
</dbReference>
<dbReference type="PANTHER" id="PTHR23429:SF0">
    <property type="entry name" value="GLUCOSE-6-PHOSPHATE 1-DEHYDROGENASE"/>
    <property type="match status" value="1"/>
</dbReference>
<comment type="function">
    <text evidence="6">Catalyzes the oxidation of glucose 6-phosphate to 6-phosphogluconolactone.</text>
</comment>
<dbReference type="InterPro" id="IPR022675">
    <property type="entry name" value="G6P_DH_C"/>
</dbReference>
<evidence type="ECO:0000313" key="9">
    <source>
        <dbReference type="EMBL" id="SOB59280.1"/>
    </source>
</evidence>
<dbReference type="Gene3D" id="3.30.360.10">
    <property type="entry name" value="Dihydrodipicolinate Reductase, domain 2"/>
    <property type="match status" value="1"/>
</dbReference>
<dbReference type="GO" id="GO:0004345">
    <property type="term" value="F:glucose-6-phosphate dehydrogenase activity"/>
    <property type="evidence" value="ECO:0007669"/>
    <property type="project" value="UniProtKB-UniRule"/>
</dbReference>
<evidence type="ECO:0000256" key="3">
    <source>
        <dbReference type="ARBA" id="ARBA00022857"/>
    </source>
</evidence>
<evidence type="ECO:0000256" key="2">
    <source>
        <dbReference type="ARBA" id="ARBA00022526"/>
    </source>
</evidence>
<dbReference type="PRINTS" id="PR00079">
    <property type="entry name" value="G6PDHDRGNASE"/>
</dbReference>
<evidence type="ECO:0000313" key="10">
    <source>
        <dbReference type="Proteomes" id="UP000219215"/>
    </source>
</evidence>
<feature type="binding site" evidence="6">
    <location>
        <position position="358"/>
    </location>
    <ligand>
        <name>substrate</name>
    </ligand>
</feature>
<comment type="similarity">
    <text evidence="6">Belongs to the glucose-6-phosphate dehydrogenase family.</text>
</comment>
<dbReference type="SUPFAM" id="SSF51735">
    <property type="entry name" value="NAD(P)-binding Rossmann-fold domains"/>
    <property type="match status" value="1"/>
</dbReference>
<dbReference type="UniPathway" id="UPA00115">
    <property type="reaction ID" value="UER00408"/>
</dbReference>
<proteinExistence type="inferred from homology"/>
<dbReference type="KEGG" id="pprf:DPRO_2374"/>
<accession>A0A2C8F9P9</accession>
<dbReference type="GO" id="GO:0009051">
    <property type="term" value="P:pentose-phosphate shunt, oxidative branch"/>
    <property type="evidence" value="ECO:0007669"/>
    <property type="project" value="TreeGrafter"/>
</dbReference>
<gene>
    <name evidence="6 9" type="primary">zwf</name>
    <name evidence="9" type="ORF">DPRO_2374</name>
</gene>
<feature type="binding site" evidence="6">
    <location>
        <position position="229"/>
    </location>
    <ligand>
        <name>substrate</name>
    </ligand>
</feature>
<dbReference type="InterPro" id="IPR001282">
    <property type="entry name" value="G6P_DH"/>
</dbReference>
<evidence type="ECO:0000256" key="6">
    <source>
        <dbReference type="HAMAP-Rule" id="MF_00966"/>
    </source>
</evidence>
<dbReference type="AlphaFoldDB" id="A0A2C8F9P9"/>
<keyword evidence="4 6" id="KW-0560">Oxidoreductase</keyword>
<dbReference type="PIRSF" id="PIRSF000110">
    <property type="entry name" value="G6PD"/>
    <property type="match status" value="1"/>
</dbReference>
<evidence type="ECO:0000259" key="7">
    <source>
        <dbReference type="Pfam" id="PF00479"/>
    </source>
</evidence>
<feature type="domain" description="Glucose-6-phosphate dehydrogenase NAD-binding" evidence="7">
    <location>
        <begin position="21"/>
        <end position="200"/>
    </location>
</feature>
<evidence type="ECO:0000256" key="4">
    <source>
        <dbReference type="ARBA" id="ARBA00023002"/>
    </source>
</evidence>
<evidence type="ECO:0000256" key="1">
    <source>
        <dbReference type="ARBA" id="ARBA00004937"/>
    </source>
</evidence>
<comment type="caution">
    <text evidence="6">Lacks conserved residue(s) required for the propagation of feature annotation.</text>
</comment>
<dbReference type="NCBIfam" id="TIGR00871">
    <property type="entry name" value="zwf"/>
    <property type="match status" value="1"/>
</dbReference>
<dbReference type="InterPro" id="IPR022674">
    <property type="entry name" value="G6P_DH_NAD-bd"/>
</dbReference>
<feature type="binding site" evidence="6">
    <location>
        <position position="161"/>
    </location>
    <ligand>
        <name>NADP(+)</name>
        <dbReference type="ChEBI" id="CHEBI:58349"/>
    </ligand>
</feature>
<feature type="binding site" evidence="6">
    <location>
        <position position="195"/>
    </location>
    <ligand>
        <name>substrate</name>
    </ligand>
</feature>
<name>A0A2C8F9P9_9BACT</name>
<dbReference type="PANTHER" id="PTHR23429">
    <property type="entry name" value="GLUCOSE-6-PHOSPHATE 1-DEHYDROGENASE G6PD"/>
    <property type="match status" value="1"/>
</dbReference>
<dbReference type="RefSeq" id="WP_232005568.1">
    <property type="nucleotide sequence ID" value="NZ_LT907975.1"/>
</dbReference>
<dbReference type="GO" id="GO:0006006">
    <property type="term" value="P:glucose metabolic process"/>
    <property type="evidence" value="ECO:0007669"/>
    <property type="project" value="UniProtKB-KW"/>
</dbReference>
<dbReference type="Proteomes" id="UP000219215">
    <property type="component" value="Chromosome DPRO"/>
</dbReference>
<comment type="pathway">
    <text evidence="1 6">Carbohydrate degradation; pentose phosphate pathway; D-ribulose 5-phosphate from D-glucose 6-phosphate (oxidative stage): step 1/3.</text>
</comment>
<sequence length="495" mass="56600">MMADTDSTCTYNKPDDPCSIIIFGATGDLASRKILPSLYALRCSGRMPTPCLVIGVSRTKQTDEEFREHIRHIIEDNGMDMACWDDFAQHLHYRSVDYNDIGTFTNLAGYIKTMESEAGTGGNRLFHLAVPPVVYEHIGQSLAHVGLAHEKDNWVRLVVEKPFGHDLESSKSLNEALREGFKENQIFRIDHYLAKETVQNMLMFRFANAIFEPIWNRQFIQSVHITAAESLGVEHRAGFYDQTGVLRDMFQNHMMQLMSLVAMEPPSIYQADRIRDEKAKIYRSLRPFPMDDLDNHLILGQYAAGMIDGKSVPSYVKEPDVQPDSATPTFAAMKVYIDNWRWQGVPFYITSGKRMSTKRTDITVQFKEVPHSMYRNILGEHITTNSLTLSIHPEEEVRLAFQAKSPGPGMCLRNVTMKFDYSEGKKQRFTDYEKVLLDVLMGDHTLFWRQDSVDLCWEFLTPVLTECDCPDTADRLHLYKAGTDGPKRARSGWIV</sequence>
<organism evidence="9 10">
    <name type="scientific">Pseudodesulfovibrio profundus</name>
    <dbReference type="NCBI Taxonomy" id="57320"/>
    <lineage>
        <taxon>Bacteria</taxon>
        <taxon>Pseudomonadati</taxon>
        <taxon>Thermodesulfobacteriota</taxon>
        <taxon>Desulfovibrionia</taxon>
        <taxon>Desulfovibrionales</taxon>
        <taxon>Desulfovibrionaceae</taxon>
    </lineage>
</organism>
<keyword evidence="5 6" id="KW-0119">Carbohydrate metabolism</keyword>
<comment type="catalytic activity">
    <reaction evidence="6">
        <text>D-glucose 6-phosphate + NADP(+) = 6-phospho-D-glucono-1,5-lactone + NADPH + H(+)</text>
        <dbReference type="Rhea" id="RHEA:15841"/>
        <dbReference type="ChEBI" id="CHEBI:15378"/>
        <dbReference type="ChEBI" id="CHEBI:57783"/>
        <dbReference type="ChEBI" id="CHEBI:57955"/>
        <dbReference type="ChEBI" id="CHEBI:58349"/>
        <dbReference type="ChEBI" id="CHEBI:61548"/>
        <dbReference type="EC" id="1.1.1.49"/>
    </reaction>
</comment>
<dbReference type="InterPro" id="IPR036291">
    <property type="entry name" value="NAD(P)-bd_dom_sf"/>
</dbReference>
<dbReference type="Pfam" id="PF00479">
    <property type="entry name" value="G6PD_N"/>
    <property type="match status" value="1"/>
</dbReference>
<keyword evidence="3 6" id="KW-0521">NADP</keyword>
<dbReference type="EMBL" id="LT907975">
    <property type="protein sequence ID" value="SOB59280.1"/>
    <property type="molecule type" value="Genomic_DNA"/>
</dbReference>
<dbReference type="HAMAP" id="MF_00966">
    <property type="entry name" value="G6PD"/>
    <property type="match status" value="1"/>
</dbReference>
<feature type="binding site" evidence="6">
    <location>
        <position position="58"/>
    </location>
    <ligand>
        <name>NADP(+)</name>
        <dbReference type="ChEBI" id="CHEBI:58349"/>
    </ligand>
</feature>
<feature type="binding site" evidence="6">
    <location>
        <position position="353"/>
    </location>
    <ligand>
        <name>substrate</name>
    </ligand>
</feature>
<feature type="binding site" evidence="6">
    <location>
        <position position="248"/>
    </location>
    <ligand>
        <name>substrate</name>
    </ligand>
</feature>
<dbReference type="GO" id="GO:0005829">
    <property type="term" value="C:cytosol"/>
    <property type="evidence" value="ECO:0007669"/>
    <property type="project" value="TreeGrafter"/>
</dbReference>
<dbReference type="EC" id="1.1.1.49" evidence="6"/>
<keyword evidence="2 6" id="KW-0313">Glucose metabolism</keyword>